<organism evidence="3 4">
    <name type="scientific">Sandaracinobacter neustonicus</name>
    <dbReference type="NCBI Taxonomy" id="1715348"/>
    <lineage>
        <taxon>Bacteria</taxon>
        <taxon>Pseudomonadati</taxon>
        <taxon>Pseudomonadota</taxon>
        <taxon>Alphaproteobacteria</taxon>
        <taxon>Sphingomonadales</taxon>
        <taxon>Sphingosinicellaceae</taxon>
        <taxon>Sandaracinobacter</taxon>
    </lineage>
</organism>
<evidence type="ECO:0000313" key="3">
    <source>
        <dbReference type="EMBL" id="TPE58639.1"/>
    </source>
</evidence>
<dbReference type="InterPro" id="IPR050983">
    <property type="entry name" value="GST_Omega/HSP26"/>
</dbReference>
<dbReference type="RefSeq" id="WP_140929491.1">
    <property type="nucleotide sequence ID" value="NZ_VFSU01000034.1"/>
</dbReference>
<dbReference type="Pfam" id="PF13417">
    <property type="entry name" value="GST_N_3"/>
    <property type="match status" value="1"/>
</dbReference>
<dbReference type="CDD" id="cd00299">
    <property type="entry name" value="GST_C_family"/>
    <property type="match status" value="1"/>
</dbReference>
<dbReference type="PROSITE" id="PS50404">
    <property type="entry name" value="GST_NTER"/>
    <property type="match status" value="1"/>
</dbReference>
<reference evidence="3 4" key="1">
    <citation type="submission" date="2019-06" db="EMBL/GenBank/DDBJ databases">
        <authorList>
            <person name="Lee I."/>
            <person name="Jang G.I."/>
            <person name="Hwang C.Y."/>
        </authorList>
    </citation>
    <scope>NUCLEOTIDE SEQUENCE [LARGE SCALE GENOMIC DNA]</scope>
    <source>
        <strain evidence="3 4">PAMC 28131</strain>
    </source>
</reference>
<dbReference type="PROSITE" id="PS50405">
    <property type="entry name" value="GST_CTER"/>
    <property type="match status" value="1"/>
</dbReference>
<dbReference type="InterPro" id="IPR036249">
    <property type="entry name" value="Thioredoxin-like_sf"/>
</dbReference>
<protein>
    <submittedName>
        <fullName evidence="3">Glutathione S-transferase family protein</fullName>
    </submittedName>
</protein>
<evidence type="ECO:0000313" key="4">
    <source>
        <dbReference type="Proteomes" id="UP000319897"/>
    </source>
</evidence>
<keyword evidence="3" id="KW-0808">Transferase</keyword>
<dbReference type="InterPro" id="IPR010987">
    <property type="entry name" value="Glutathione-S-Trfase_C-like"/>
</dbReference>
<evidence type="ECO:0000259" key="1">
    <source>
        <dbReference type="PROSITE" id="PS50404"/>
    </source>
</evidence>
<dbReference type="PANTHER" id="PTHR43968">
    <property type="match status" value="1"/>
</dbReference>
<proteinExistence type="predicted"/>
<dbReference type="PANTHER" id="PTHR43968:SF6">
    <property type="entry name" value="GLUTATHIONE S-TRANSFERASE OMEGA"/>
    <property type="match status" value="1"/>
</dbReference>
<dbReference type="InterPro" id="IPR040079">
    <property type="entry name" value="Glutathione_S-Trfase"/>
</dbReference>
<evidence type="ECO:0000259" key="2">
    <source>
        <dbReference type="PROSITE" id="PS50405"/>
    </source>
</evidence>
<dbReference type="InterPro" id="IPR004045">
    <property type="entry name" value="Glutathione_S-Trfase_N"/>
</dbReference>
<dbReference type="GO" id="GO:0005737">
    <property type="term" value="C:cytoplasm"/>
    <property type="evidence" value="ECO:0007669"/>
    <property type="project" value="TreeGrafter"/>
</dbReference>
<sequence length="221" mass="25006">MWRLHQFPLCPFSRAVRFAMAEKGVTAELVAAYPWERSETLSRLNPAIQTPVLENGQMVLCDSHAIIEYFDETVERPPLVGASASERAEARRLAGWFAQRFYSEVTAPLLAERMYKRLVSREMPDGIGIRNANRAAELHLQYVDDLLDENRWLAGPTFGIADVHAAAQISVADYLGGIDWRGHGQAKVWYSALKSRPSFRALLADRMEGIRPPPDYDKLDF</sequence>
<feature type="domain" description="GST N-terminal" evidence="1">
    <location>
        <begin position="1"/>
        <end position="78"/>
    </location>
</feature>
<dbReference type="OrthoDB" id="9794721at2"/>
<dbReference type="AlphaFoldDB" id="A0A501XDV9"/>
<name>A0A501XDV9_9SPHN</name>
<dbReference type="Proteomes" id="UP000319897">
    <property type="component" value="Unassembled WGS sequence"/>
</dbReference>
<dbReference type="SUPFAM" id="SSF52833">
    <property type="entry name" value="Thioredoxin-like"/>
    <property type="match status" value="1"/>
</dbReference>
<dbReference type="SUPFAM" id="SSF47616">
    <property type="entry name" value="GST C-terminal domain-like"/>
    <property type="match status" value="1"/>
</dbReference>
<keyword evidence="4" id="KW-1185">Reference proteome</keyword>
<gene>
    <name evidence="3" type="ORF">FJQ54_16430</name>
</gene>
<accession>A0A501XDV9</accession>
<dbReference type="GO" id="GO:0016740">
    <property type="term" value="F:transferase activity"/>
    <property type="evidence" value="ECO:0007669"/>
    <property type="project" value="UniProtKB-KW"/>
</dbReference>
<comment type="caution">
    <text evidence="3">The sequence shown here is derived from an EMBL/GenBank/DDBJ whole genome shotgun (WGS) entry which is preliminary data.</text>
</comment>
<feature type="domain" description="GST C-terminal" evidence="2">
    <location>
        <begin position="83"/>
        <end position="216"/>
    </location>
</feature>
<dbReference type="SFLD" id="SFLDS00019">
    <property type="entry name" value="Glutathione_Transferase_(cytos"/>
    <property type="match status" value="1"/>
</dbReference>
<dbReference type="CDD" id="cd00570">
    <property type="entry name" value="GST_N_family"/>
    <property type="match status" value="1"/>
</dbReference>
<dbReference type="Gene3D" id="1.20.1050.10">
    <property type="match status" value="1"/>
</dbReference>
<dbReference type="InterPro" id="IPR036282">
    <property type="entry name" value="Glutathione-S-Trfase_C_sf"/>
</dbReference>
<dbReference type="Gene3D" id="3.40.30.10">
    <property type="entry name" value="Glutaredoxin"/>
    <property type="match status" value="1"/>
</dbReference>
<dbReference type="EMBL" id="VFSU01000034">
    <property type="protein sequence ID" value="TPE58639.1"/>
    <property type="molecule type" value="Genomic_DNA"/>
</dbReference>
<dbReference type="SFLD" id="SFLDG00358">
    <property type="entry name" value="Main_(cytGST)"/>
    <property type="match status" value="1"/>
</dbReference>